<dbReference type="Proteomes" id="UP000069030">
    <property type="component" value="Chromosome"/>
</dbReference>
<sequence>MEYLDIVWRSVAVYLFMIIAMRVFGKKQLSQLNTFDVVLMLLISNSVQNAMVGPNTSLEGGILAAFVLFSLNYGMKRLIAHNKLVNRLLQQKPEVIIQHGVVDFAKATQLSITSEELTEAMHEHGVEYFKQVKLATLEINGSISIIAKDNEGQYKETFHKRKEKHQTV</sequence>
<accession>A0A0S7E633</accession>
<evidence type="ECO:0000256" key="4">
    <source>
        <dbReference type="ARBA" id="ARBA00022692"/>
    </source>
</evidence>
<reference evidence="8 9" key="1">
    <citation type="journal article" date="2016" name="J. Zhejiang Univ. Sci. B">
        <title>Antibiotic resistance mechanisms of Myroides sp.</title>
        <authorList>
            <person name="Hu S."/>
            <person name="Yuan S."/>
            <person name="Qu H."/>
            <person name="Jiang T."/>
            <person name="Zhou Y."/>
            <person name="Wang M."/>
            <person name="Ming D."/>
        </authorList>
    </citation>
    <scope>NUCLEOTIDE SEQUENCE [LARGE SCALE GENOMIC DNA]</scope>
    <source>
        <strain evidence="8 9">PR63039</strain>
    </source>
</reference>
<feature type="domain" description="YetF C-terminal" evidence="7">
    <location>
        <begin position="81"/>
        <end position="151"/>
    </location>
</feature>
<comment type="subcellular location">
    <subcellularLocation>
        <location evidence="1">Cell membrane</location>
        <topology evidence="1">Multi-pass membrane protein</topology>
    </subcellularLocation>
</comment>
<dbReference type="RefSeq" id="WP_006257774.1">
    <property type="nucleotide sequence ID" value="NZ_BCMQ01000002.1"/>
</dbReference>
<comment type="similarity">
    <text evidence="2">Belongs to the UPF0702 family.</text>
</comment>
<evidence type="ECO:0000256" key="1">
    <source>
        <dbReference type="ARBA" id="ARBA00004651"/>
    </source>
</evidence>
<evidence type="ECO:0000256" key="3">
    <source>
        <dbReference type="ARBA" id="ARBA00022475"/>
    </source>
</evidence>
<keyword evidence="4" id="KW-0812">Transmembrane</keyword>
<gene>
    <name evidence="8" type="ORF">AS202_06230</name>
</gene>
<name>A0A0S7E633_9FLAO</name>
<dbReference type="GO" id="GO:0005886">
    <property type="term" value="C:plasma membrane"/>
    <property type="evidence" value="ECO:0007669"/>
    <property type="project" value="UniProtKB-SubCell"/>
</dbReference>
<dbReference type="PANTHER" id="PTHR34582">
    <property type="entry name" value="UPF0702 TRANSMEMBRANE PROTEIN YCAP"/>
    <property type="match status" value="1"/>
</dbReference>
<organism evidence="8 9">
    <name type="scientific">Myroides odoratimimus</name>
    <dbReference type="NCBI Taxonomy" id="76832"/>
    <lineage>
        <taxon>Bacteria</taxon>
        <taxon>Pseudomonadati</taxon>
        <taxon>Bacteroidota</taxon>
        <taxon>Flavobacteriia</taxon>
        <taxon>Flavobacteriales</taxon>
        <taxon>Flavobacteriaceae</taxon>
        <taxon>Myroides</taxon>
    </lineage>
</organism>
<evidence type="ECO:0000313" key="9">
    <source>
        <dbReference type="Proteomes" id="UP000069030"/>
    </source>
</evidence>
<evidence type="ECO:0000259" key="7">
    <source>
        <dbReference type="Pfam" id="PF04239"/>
    </source>
</evidence>
<dbReference type="InterPro" id="IPR023090">
    <property type="entry name" value="UPF0702_alpha/beta_dom_sf"/>
</dbReference>
<evidence type="ECO:0000256" key="5">
    <source>
        <dbReference type="ARBA" id="ARBA00022989"/>
    </source>
</evidence>
<keyword evidence="3" id="KW-1003">Cell membrane</keyword>
<evidence type="ECO:0000256" key="6">
    <source>
        <dbReference type="ARBA" id="ARBA00023136"/>
    </source>
</evidence>
<dbReference type="Pfam" id="PF04239">
    <property type="entry name" value="DUF421"/>
    <property type="match status" value="1"/>
</dbReference>
<keyword evidence="5" id="KW-1133">Transmembrane helix</keyword>
<dbReference type="AlphaFoldDB" id="A0A0S7E633"/>
<proteinExistence type="inferred from homology"/>
<keyword evidence="6" id="KW-0472">Membrane</keyword>
<dbReference type="Gene3D" id="3.30.240.20">
    <property type="entry name" value="bsu07140 like domains"/>
    <property type="match status" value="1"/>
</dbReference>
<dbReference type="eggNOG" id="COG2323">
    <property type="taxonomic scope" value="Bacteria"/>
</dbReference>
<dbReference type="EMBL" id="CP013690">
    <property type="protein sequence ID" value="ALU25754.1"/>
    <property type="molecule type" value="Genomic_DNA"/>
</dbReference>
<evidence type="ECO:0000256" key="2">
    <source>
        <dbReference type="ARBA" id="ARBA00006448"/>
    </source>
</evidence>
<dbReference type="InterPro" id="IPR007353">
    <property type="entry name" value="DUF421"/>
</dbReference>
<dbReference type="PANTHER" id="PTHR34582:SF6">
    <property type="entry name" value="UPF0702 TRANSMEMBRANE PROTEIN YCAP"/>
    <property type="match status" value="1"/>
</dbReference>
<protein>
    <recommendedName>
        <fullName evidence="7">YetF C-terminal domain-containing protein</fullName>
    </recommendedName>
</protein>
<evidence type="ECO:0000313" key="8">
    <source>
        <dbReference type="EMBL" id="ALU25754.1"/>
    </source>
</evidence>
<dbReference type="KEGG" id="mod:AS202_06230"/>